<keyword evidence="4" id="KW-1185">Reference proteome</keyword>
<protein>
    <submittedName>
        <fullName evidence="3">SDR family NAD(P)-dependent oxidoreductase</fullName>
    </submittedName>
</protein>
<dbReference type="PANTHER" id="PTHR24320">
    <property type="entry name" value="RETINOL DEHYDROGENASE"/>
    <property type="match status" value="1"/>
</dbReference>
<evidence type="ECO:0000313" key="3">
    <source>
        <dbReference type="EMBL" id="TPW75586.1"/>
    </source>
</evidence>
<gene>
    <name evidence="3" type="ORF">FJ657_06785</name>
</gene>
<accession>A0A506XZE6</accession>
<dbReference type="SUPFAM" id="SSF51735">
    <property type="entry name" value="NAD(P)-binding Rossmann-fold domains"/>
    <property type="match status" value="1"/>
</dbReference>
<comment type="caution">
    <text evidence="3">The sequence shown here is derived from an EMBL/GenBank/DDBJ whole genome shotgun (WGS) entry which is preliminary data.</text>
</comment>
<dbReference type="Pfam" id="PF00106">
    <property type="entry name" value="adh_short"/>
    <property type="match status" value="1"/>
</dbReference>
<reference evidence="3 4" key="1">
    <citation type="submission" date="2019-06" db="EMBL/GenBank/DDBJ databases">
        <authorList>
            <person name="Li F."/>
        </authorList>
    </citation>
    <scope>NUCLEOTIDE SEQUENCE [LARGE SCALE GENOMIC DNA]</scope>
    <source>
        <strain evidence="3 4">10F1D-1</strain>
    </source>
</reference>
<evidence type="ECO:0000313" key="4">
    <source>
        <dbReference type="Proteomes" id="UP000316252"/>
    </source>
</evidence>
<dbReference type="AlphaFoldDB" id="A0A506XZE6"/>
<proteinExistence type="inferred from homology"/>
<dbReference type="PRINTS" id="PR00081">
    <property type="entry name" value="GDHRDH"/>
</dbReference>
<dbReference type="GO" id="GO:0016491">
    <property type="term" value="F:oxidoreductase activity"/>
    <property type="evidence" value="ECO:0007669"/>
    <property type="project" value="UniProtKB-KW"/>
</dbReference>
<dbReference type="EMBL" id="VHQG01000002">
    <property type="protein sequence ID" value="TPW75586.1"/>
    <property type="molecule type" value="Genomic_DNA"/>
</dbReference>
<comment type="similarity">
    <text evidence="1">Belongs to the short-chain dehydrogenases/reductases (SDR) family.</text>
</comment>
<sequence>MRHHQEIDLPDLRGAVALITGASDGIGLRIASRLAGAGADLILPVRNPVKGTAAAETIRATSPHARIDLPELDLSSLDSVAALATGLLDRATPIHLLINNAGVMQPPHRRVTSDGFELQLGVNHLAHFALTAQLMPLLQEGRARVVSQTSVAARRAVIDWDDPNWERSYDVARAYAQSKLAIGLLGVELGRRSAEAGWGITSAVSHPGVAPTSLLAARPEIGRAGDTAGVRIIRFLSARGVLVGTPESAAEPALMAATTPTLDEGTMYAPVGAGQLSGAAASVELFPPLRRNADANRMWELSARLTGVAFD</sequence>
<dbReference type="Proteomes" id="UP000316252">
    <property type="component" value="Unassembled WGS sequence"/>
</dbReference>
<dbReference type="InterPro" id="IPR020904">
    <property type="entry name" value="Sc_DH/Rdtase_CS"/>
</dbReference>
<dbReference type="Gene3D" id="3.40.50.720">
    <property type="entry name" value="NAD(P)-binding Rossmann-like Domain"/>
    <property type="match status" value="1"/>
</dbReference>
<evidence type="ECO:0000256" key="2">
    <source>
        <dbReference type="ARBA" id="ARBA00023002"/>
    </source>
</evidence>
<dbReference type="InterPro" id="IPR002347">
    <property type="entry name" value="SDR_fam"/>
</dbReference>
<dbReference type="InterPro" id="IPR036291">
    <property type="entry name" value="NAD(P)-bd_dom_sf"/>
</dbReference>
<dbReference type="NCBIfam" id="NF004513">
    <property type="entry name" value="PRK05854.1"/>
    <property type="match status" value="1"/>
</dbReference>
<dbReference type="PROSITE" id="PS00061">
    <property type="entry name" value="ADH_SHORT"/>
    <property type="match status" value="1"/>
</dbReference>
<dbReference type="RefSeq" id="WP_141162946.1">
    <property type="nucleotide sequence ID" value="NZ_VHQG01000002.1"/>
</dbReference>
<dbReference type="OrthoDB" id="4577644at2"/>
<dbReference type="PANTHER" id="PTHR24320:SF148">
    <property type="entry name" value="NAD(P)-BINDING ROSSMANN-FOLD SUPERFAMILY PROTEIN"/>
    <property type="match status" value="1"/>
</dbReference>
<evidence type="ECO:0000256" key="1">
    <source>
        <dbReference type="ARBA" id="ARBA00006484"/>
    </source>
</evidence>
<keyword evidence="2" id="KW-0560">Oxidoreductase</keyword>
<organism evidence="3 4">
    <name type="scientific">Schumannella soli</name>
    <dbReference type="NCBI Taxonomy" id="2590779"/>
    <lineage>
        <taxon>Bacteria</taxon>
        <taxon>Bacillati</taxon>
        <taxon>Actinomycetota</taxon>
        <taxon>Actinomycetes</taxon>
        <taxon>Micrococcales</taxon>
        <taxon>Microbacteriaceae</taxon>
        <taxon>Schumannella</taxon>
    </lineage>
</organism>
<name>A0A506XZE6_9MICO</name>